<evidence type="ECO:0000313" key="2">
    <source>
        <dbReference type="Proteomes" id="UP000516280"/>
    </source>
</evidence>
<dbReference type="EMBL" id="CP017195">
    <property type="protein sequence ID" value="QDJ27292.1"/>
    <property type="molecule type" value="Genomic_DNA"/>
</dbReference>
<dbReference type="KEGG" id="lpaa:BHS01_01280"/>
<sequence>MITTINAFNAIEPVKAWLFANSYLWHSQLDTLISRDVFWESSMHGKFLENVGVFPKPFYLRQRYRMRLIILSRFKRMTILIMMKSLPLICLVEMSS</sequence>
<evidence type="ECO:0000313" key="1">
    <source>
        <dbReference type="EMBL" id="QDJ27292.1"/>
    </source>
</evidence>
<accession>A0A7L4WDV4</accession>
<reference evidence="1 2" key="1">
    <citation type="submission" date="2016-09" db="EMBL/GenBank/DDBJ databases">
        <title>Lactic acid bacteria from MAP meat Genome sequencing and assembly.</title>
        <authorList>
            <person name="Behr J."/>
            <person name="Hilgarth M."/>
            <person name="Vogel R.F."/>
        </authorList>
    </citation>
    <scope>NUCLEOTIDE SEQUENCE [LARGE SCALE GENOMIC DNA]</scope>
    <source>
        <strain evidence="1 2">TMW21615</strain>
    </source>
</reference>
<dbReference type="RefSeq" id="WP_335904761.1">
    <property type="nucleotide sequence ID" value="NZ_CP017195.1"/>
</dbReference>
<dbReference type="AlphaFoldDB" id="A0A7L4WDV4"/>
<organism evidence="1 2">
    <name type="scientific">Pseudolactococcus paracarnosus</name>
    <dbReference type="NCBI Taxonomy" id="2749962"/>
    <lineage>
        <taxon>Bacteria</taxon>
        <taxon>Bacillati</taxon>
        <taxon>Bacillota</taxon>
        <taxon>Bacilli</taxon>
        <taxon>Lactobacillales</taxon>
        <taxon>Streptococcaceae</taxon>
        <taxon>Pseudolactococcus</taxon>
    </lineage>
</organism>
<name>A0A7L4WDV4_9LACT</name>
<protein>
    <submittedName>
        <fullName evidence="1">Uncharacterized protein</fullName>
    </submittedName>
</protein>
<gene>
    <name evidence="1" type="ORF">BHS01_01280</name>
</gene>
<dbReference type="Proteomes" id="UP000516280">
    <property type="component" value="Chromosome"/>
</dbReference>
<proteinExistence type="predicted"/>